<dbReference type="Proteomes" id="UP000269412">
    <property type="component" value="Unassembled WGS sequence"/>
</dbReference>
<gene>
    <name evidence="2" type="ORF">CLV91_1478</name>
</gene>
<keyword evidence="1" id="KW-1133">Transmembrane helix</keyword>
<evidence type="ECO:0000313" key="3">
    <source>
        <dbReference type="Proteomes" id="UP000269412"/>
    </source>
</evidence>
<evidence type="ECO:0000313" key="2">
    <source>
        <dbReference type="EMBL" id="RKR15393.1"/>
    </source>
</evidence>
<keyword evidence="3" id="KW-1185">Reference proteome</keyword>
<keyword evidence="1" id="KW-0472">Membrane</keyword>
<accession>A0A495EFS5</accession>
<dbReference type="EMBL" id="RBIQ01000007">
    <property type="protein sequence ID" value="RKR15393.1"/>
    <property type="molecule type" value="Genomic_DNA"/>
</dbReference>
<dbReference type="AlphaFoldDB" id="A0A495EFS5"/>
<comment type="caution">
    <text evidence="2">The sequence shown here is derived from an EMBL/GenBank/DDBJ whole genome shotgun (WGS) entry which is preliminary data.</text>
</comment>
<feature type="transmembrane region" description="Helical" evidence="1">
    <location>
        <begin position="6"/>
        <end position="27"/>
    </location>
</feature>
<name>A0A495EFS5_9FLAO</name>
<keyword evidence="1" id="KW-0812">Transmembrane</keyword>
<proteinExistence type="predicted"/>
<reference evidence="2 3" key="1">
    <citation type="submission" date="2018-10" db="EMBL/GenBank/DDBJ databases">
        <title>Genomic Encyclopedia of Archaeal and Bacterial Type Strains, Phase II (KMG-II): from individual species to whole genera.</title>
        <authorList>
            <person name="Goeker M."/>
        </authorList>
    </citation>
    <scope>NUCLEOTIDE SEQUENCE [LARGE SCALE GENOMIC DNA]</scope>
    <source>
        <strain evidence="2 3">DSM 25230</strain>
    </source>
</reference>
<protein>
    <submittedName>
        <fullName evidence="2">Uncharacterized protein</fullName>
    </submittedName>
</protein>
<sequence length="32" mass="3420">MLPGYIGIWPGALGPLLWIIAAILSSIGRLKE</sequence>
<evidence type="ECO:0000256" key="1">
    <source>
        <dbReference type="SAM" id="Phobius"/>
    </source>
</evidence>
<organism evidence="2 3">
    <name type="scientific">Maribacter vaceletii</name>
    <dbReference type="NCBI Taxonomy" id="1206816"/>
    <lineage>
        <taxon>Bacteria</taxon>
        <taxon>Pseudomonadati</taxon>
        <taxon>Bacteroidota</taxon>
        <taxon>Flavobacteriia</taxon>
        <taxon>Flavobacteriales</taxon>
        <taxon>Flavobacteriaceae</taxon>
        <taxon>Maribacter</taxon>
    </lineage>
</organism>